<proteinExistence type="predicted"/>
<dbReference type="AlphaFoldDB" id="A0A139ILD1"/>
<organism evidence="2 3">
    <name type="scientific">Pseudocercospora musae</name>
    <dbReference type="NCBI Taxonomy" id="113226"/>
    <lineage>
        <taxon>Eukaryota</taxon>
        <taxon>Fungi</taxon>
        <taxon>Dikarya</taxon>
        <taxon>Ascomycota</taxon>
        <taxon>Pezizomycotina</taxon>
        <taxon>Dothideomycetes</taxon>
        <taxon>Dothideomycetidae</taxon>
        <taxon>Mycosphaerellales</taxon>
        <taxon>Mycosphaerellaceae</taxon>
        <taxon>Pseudocercospora</taxon>
    </lineage>
</organism>
<sequence>MEKIQRKQIPLVRRNANEAYRSSRRMKPAARQRNQQVTKALDRELRRDAIVTLDRSAQAPDSKSSLSFDQPDPLAIACLQTLQLKSQGGPEVHIARKNYLRGPCGGLRPDFHGGTAQKKASIHGPHECRLKADLHERSPLRDLKREQEERIAFDLERVTCPQQADLFLRVLSCVGHCRILSRSHMS</sequence>
<accession>A0A139ILD1</accession>
<dbReference type="Proteomes" id="UP000073492">
    <property type="component" value="Unassembled WGS sequence"/>
</dbReference>
<keyword evidence="3" id="KW-1185">Reference proteome</keyword>
<dbReference type="EMBL" id="LFZO01000060">
    <property type="protein sequence ID" value="KXT15342.1"/>
    <property type="molecule type" value="Genomic_DNA"/>
</dbReference>
<feature type="region of interest" description="Disordered" evidence="1">
    <location>
        <begin position="19"/>
        <end position="38"/>
    </location>
</feature>
<reference evidence="2 3" key="1">
    <citation type="submission" date="2015-07" db="EMBL/GenBank/DDBJ databases">
        <title>Comparative genomics of the Sigatoka disease complex on banana suggests a link between parallel evolutionary changes in Pseudocercospora fijiensis and Pseudocercospora eumusae and increased virulence on the banana host.</title>
        <authorList>
            <person name="Chang T.-C."/>
            <person name="Salvucci A."/>
            <person name="Crous P.W."/>
            <person name="Stergiopoulos I."/>
        </authorList>
    </citation>
    <scope>NUCLEOTIDE SEQUENCE [LARGE SCALE GENOMIC DNA]</scope>
    <source>
        <strain evidence="2 3">CBS 116634</strain>
    </source>
</reference>
<gene>
    <name evidence="2" type="ORF">AC579_10446</name>
</gene>
<evidence type="ECO:0000313" key="3">
    <source>
        <dbReference type="Proteomes" id="UP000073492"/>
    </source>
</evidence>
<evidence type="ECO:0000256" key="1">
    <source>
        <dbReference type="SAM" id="MobiDB-lite"/>
    </source>
</evidence>
<comment type="caution">
    <text evidence="2">The sequence shown here is derived from an EMBL/GenBank/DDBJ whole genome shotgun (WGS) entry which is preliminary data.</text>
</comment>
<protein>
    <submittedName>
        <fullName evidence="2">Uncharacterized protein</fullName>
    </submittedName>
</protein>
<name>A0A139ILD1_9PEZI</name>
<evidence type="ECO:0000313" key="2">
    <source>
        <dbReference type="EMBL" id="KXT15342.1"/>
    </source>
</evidence>